<dbReference type="InterPro" id="IPR050259">
    <property type="entry name" value="SDR"/>
</dbReference>
<dbReference type="PROSITE" id="PS00061">
    <property type="entry name" value="ADH_SHORT"/>
    <property type="match status" value="1"/>
</dbReference>
<reference evidence="3 4" key="1">
    <citation type="submission" date="2020-08" db="EMBL/GenBank/DDBJ databases">
        <title>Genomic Encyclopedia of Type Strains, Phase IV (KMG-IV): sequencing the most valuable type-strain genomes for metagenomic binning, comparative biology and taxonomic classification.</title>
        <authorList>
            <person name="Goeker M."/>
        </authorList>
    </citation>
    <scope>NUCLEOTIDE SEQUENCE [LARGE SCALE GENOMIC DNA]</scope>
    <source>
        <strain evidence="3 4">DSM 103733</strain>
    </source>
</reference>
<dbReference type="Gene3D" id="3.40.50.720">
    <property type="entry name" value="NAD(P)-binding Rossmann-like Domain"/>
    <property type="match status" value="1"/>
</dbReference>
<name>A0A841JZT7_9BACT</name>
<gene>
    <name evidence="3" type="ORF">HNQ77_001887</name>
</gene>
<protein>
    <submittedName>
        <fullName evidence="3">NAD(P)-dependent dehydrogenase (Short-subunit alcohol dehydrogenase family)</fullName>
    </submittedName>
</protein>
<dbReference type="PRINTS" id="PR00081">
    <property type="entry name" value="GDHRDH"/>
</dbReference>
<dbReference type="RefSeq" id="WP_050058502.1">
    <property type="nucleotide sequence ID" value="NZ_JACHEK010000003.1"/>
</dbReference>
<accession>A0A841JZT7</accession>
<dbReference type="AlphaFoldDB" id="A0A841JZT7"/>
<dbReference type="PRINTS" id="PR00080">
    <property type="entry name" value="SDRFAMILY"/>
</dbReference>
<dbReference type="PANTHER" id="PTHR42879:SF2">
    <property type="entry name" value="3-OXOACYL-[ACYL-CARRIER-PROTEIN] REDUCTASE FABG"/>
    <property type="match status" value="1"/>
</dbReference>
<dbReference type="PANTHER" id="PTHR42879">
    <property type="entry name" value="3-OXOACYL-(ACYL-CARRIER-PROTEIN) REDUCTASE"/>
    <property type="match status" value="1"/>
</dbReference>
<evidence type="ECO:0000256" key="2">
    <source>
        <dbReference type="RuleBase" id="RU000363"/>
    </source>
</evidence>
<dbReference type="Proteomes" id="UP000538666">
    <property type="component" value="Unassembled WGS sequence"/>
</dbReference>
<sequence length="239" mass="25193">MSHRNTLDGQIALVTGAGKGIGAAVSKRLASMGAMILLAARDREQLAAVQQEIASAGGRAEPAPLDLREESSVAALAQSVKERFGRCDILVNNAGIGITGQPLHETSPAAWDEMISTNLRGPYLMIRAFAPLMIEARAGHIVNISSLAGHNPLKNGAAYSASKWGLNGLTYSVAEELREYGIRVSAVAPGSVNTEFGGGSKDGSWKVQPEDVAHVVAMIVTQSPQSFVSEVKVRPLRKP</sequence>
<evidence type="ECO:0000313" key="3">
    <source>
        <dbReference type="EMBL" id="MBB6143938.1"/>
    </source>
</evidence>
<comment type="caution">
    <text evidence="3">The sequence shown here is derived from an EMBL/GenBank/DDBJ whole genome shotgun (WGS) entry which is preliminary data.</text>
</comment>
<dbReference type="Pfam" id="PF00106">
    <property type="entry name" value="adh_short"/>
    <property type="match status" value="1"/>
</dbReference>
<proteinExistence type="inferred from homology"/>
<dbReference type="GO" id="GO:0032787">
    <property type="term" value="P:monocarboxylic acid metabolic process"/>
    <property type="evidence" value="ECO:0007669"/>
    <property type="project" value="UniProtKB-ARBA"/>
</dbReference>
<dbReference type="FunFam" id="3.40.50.720:FF:000084">
    <property type="entry name" value="Short-chain dehydrogenase reductase"/>
    <property type="match status" value="1"/>
</dbReference>
<dbReference type="InterPro" id="IPR020904">
    <property type="entry name" value="Sc_DH/Rdtase_CS"/>
</dbReference>
<evidence type="ECO:0000256" key="1">
    <source>
        <dbReference type="ARBA" id="ARBA00006484"/>
    </source>
</evidence>
<dbReference type="InterPro" id="IPR002347">
    <property type="entry name" value="SDR_fam"/>
</dbReference>
<dbReference type="EMBL" id="JACHEK010000003">
    <property type="protein sequence ID" value="MBB6143938.1"/>
    <property type="molecule type" value="Genomic_DNA"/>
</dbReference>
<dbReference type="CDD" id="cd05233">
    <property type="entry name" value="SDR_c"/>
    <property type="match status" value="1"/>
</dbReference>
<organism evidence="3 4">
    <name type="scientific">Silvibacterium bohemicum</name>
    <dbReference type="NCBI Taxonomy" id="1577686"/>
    <lineage>
        <taxon>Bacteria</taxon>
        <taxon>Pseudomonadati</taxon>
        <taxon>Acidobacteriota</taxon>
        <taxon>Terriglobia</taxon>
        <taxon>Terriglobales</taxon>
        <taxon>Acidobacteriaceae</taxon>
        <taxon>Silvibacterium</taxon>
    </lineage>
</organism>
<dbReference type="SUPFAM" id="SSF51735">
    <property type="entry name" value="NAD(P)-binding Rossmann-fold domains"/>
    <property type="match status" value="1"/>
</dbReference>
<dbReference type="OrthoDB" id="9805904at2"/>
<evidence type="ECO:0000313" key="4">
    <source>
        <dbReference type="Proteomes" id="UP000538666"/>
    </source>
</evidence>
<keyword evidence="4" id="KW-1185">Reference proteome</keyword>
<comment type="similarity">
    <text evidence="1 2">Belongs to the short-chain dehydrogenases/reductases (SDR) family.</text>
</comment>
<dbReference type="InterPro" id="IPR036291">
    <property type="entry name" value="NAD(P)-bd_dom_sf"/>
</dbReference>